<proteinExistence type="predicted"/>
<dbReference type="KEGG" id="gtr:GLOTRDRAFT_21064"/>
<accession>S7RR86</accession>
<dbReference type="Proteomes" id="UP000030669">
    <property type="component" value="Unassembled WGS sequence"/>
</dbReference>
<evidence type="ECO:0000313" key="1">
    <source>
        <dbReference type="EMBL" id="EPQ55444.1"/>
    </source>
</evidence>
<dbReference type="GeneID" id="19305027"/>
<feature type="non-terminal residue" evidence="1">
    <location>
        <position position="1"/>
    </location>
</feature>
<dbReference type="STRING" id="670483.S7RR86"/>
<name>S7RR86_GLOTA</name>
<sequence length="72" mass="8007">GSGDVPDLLSWAQSHITALWESTEEEEFHGAFDSCFASNAEAIMNHENVSRDNAKSNLLSRRFAAHSAKVEW</sequence>
<keyword evidence="2" id="KW-1185">Reference proteome</keyword>
<dbReference type="EMBL" id="KB469302">
    <property type="protein sequence ID" value="EPQ55444.1"/>
    <property type="molecule type" value="Genomic_DNA"/>
</dbReference>
<dbReference type="AlphaFoldDB" id="S7RR86"/>
<reference evidence="1 2" key="1">
    <citation type="journal article" date="2012" name="Science">
        <title>The Paleozoic origin of enzymatic lignin decomposition reconstructed from 31 fungal genomes.</title>
        <authorList>
            <person name="Floudas D."/>
            <person name="Binder M."/>
            <person name="Riley R."/>
            <person name="Barry K."/>
            <person name="Blanchette R.A."/>
            <person name="Henrissat B."/>
            <person name="Martinez A.T."/>
            <person name="Otillar R."/>
            <person name="Spatafora J.W."/>
            <person name="Yadav J.S."/>
            <person name="Aerts A."/>
            <person name="Benoit I."/>
            <person name="Boyd A."/>
            <person name="Carlson A."/>
            <person name="Copeland A."/>
            <person name="Coutinho P.M."/>
            <person name="de Vries R.P."/>
            <person name="Ferreira P."/>
            <person name="Findley K."/>
            <person name="Foster B."/>
            <person name="Gaskell J."/>
            <person name="Glotzer D."/>
            <person name="Gorecki P."/>
            <person name="Heitman J."/>
            <person name="Hesse C."/>
            <person name="Hori C."/>
            <person name="Igarashi K."/>
            <person name="Jurgens J.A."/>
            <person name="Kallen N."/>
            <person name="Kersten P."/>
            <person name="Kohler A."/>
            <person name="Kuees U."/>
            <person name="Kumar T.K.A."/>
            <person name="Kuo A."/>
            <person name="LaButti K."/>
            <person name="Larrondo L.F."/>
            <person name="Lindquist E."/>
            <person name="Ling A."/>
            <person name="Lombard V."/>
            <person name="Lucas S."/>
            <person name="Lundell T."/>
            <person name="Martin R."/>
            <person name="McLaughlin D.J."/>
            <person name="Morgenstern I."/>
            <person name="Morin E."/>
            <person name="Murat C."/>
            <person name="Nagy L.G."/>
            <person name="Nolan M."/>
            <person name="Ohm R.A."/>
            <person name="Patyshakuliyeva A."/>
            <person name="Rokas A."/>
            <person name="Ruiz-Duenas F.J."/>
            <person name="Sabat G."/>
            <person name="Salamov A."/>
            <person name="Samejima M."/>
            <person name="Schmutz J."/>
            <person name="Slot J.C."/>
            <person name="St John F."/>
            <person name="Stenlid J."/>
            <person name="Sun H."/>
            <person name="Sun S."/>
            <person name="Syed K."/>
            <person name="Tsang A."/>
            <person name="Wiebenga A."/>
            <person name="Young D."/>
            <person name="Pisabarro A."/>
            <person name="Eastwood D.C."/>
            <person name="Martin F."/>
            <person name="Cullen D."/>
            <person name="Grigoriev I.V."/>
            <person name="Hibbett D.S."/>
        </authorList>
    </citation>
    <scope>NUCLEOTIDE SEQUENCE [LARGE SCALE GENOMIC DNA]</scope>
    <source>
        <strain evidence="1 2">ATCC 11539</strain>
    </source>
</reference>
<evidence type="ECO:0000313" key="2">
    <source>
        <dbReference type="Proteomes" id="UP000030669"/>
    </source>
</evidence>
<dbReference type="RefSeq" id="XP_007866070.1">
    <property type="nucleotide sequence ID" value="XM_007867879.1"/>
</dbReference>
<protein>
    <submittedName>
        <fullName evidence="1">Uncharacterized protein</fullName>
    </submittedName>
</protein>
<dbReference type="HOGENOM" id="CLU_2729124_0_0_1"/>
<dbReference type="OrthoDB" id="3197409at2759"/>
<gene>
    <name evidence="1" type="ORF">GLOTRDRAFT_21064</name>
</gene>
<feature type="non-terminal residue" evidence="1">
    <location>
        <position position="72"/>
    </location>
</feature>
<organism evidence="1 2">
    <name type="scientific">Gloeophyllum trabeum (strain ATCC 11539 / FP-39264 / Madison 617)</name>
    <name type="common">Brown rot fungus</name>
    <dbReference type="NCBI Taxonomy" id="670483"/>
    <lineage>
        <taxon>Eukaryota</taxon>
        <taxon>Fungi</taxon>
        <taxon>Dikarya</taxon>
        <taxon>Basidiomycota</taxon>
        <taxon>Agaricomycotina</taxon>
        <taxon>Agaricomycetes</taxon>
        <taxon>Gloeophyllales</taxon>
        <taxon>Gloeophyllaceae</taxon>
        <taxon>Gloeophyllum</taxon>
    </lineage>
</organism>